<dbReference type="Proteomes" id="UP000004923">
    <property type="component" value="Unassembled WGS sequence"/>
</dbReference>
<sequence>MALLLFFIYAEKSTAQAKLKVYLRFLANFRKYTFNFSGIFESIL</sequence>
<keyword evidence="2" id="KW-1185">Reference proteome</keyword>
<protein>
    <submittedName>
        <fullName evidence="1">Uncharacterized protein</fullName>
    </submittedName>
</protein>
<dbReference type="AlphaFoldDB" id="E8LFV2"/>
<proteinExistence type="predicted"/>
<reference evidence="1 2" key="1">
    <citation type="submission" date="2011-01" db="EMBL/GenBank/DDBJ databases">
        <authorList>
            <person name="Weinstock G."/>
            <person name="Sodergren E."/>
            <person name="Clifton S."/>
            <person name="Fulton L."/>
            <person name="Fulton B."/>
            <person name="Courtney L."/>
            <person name="Fronick C."/>
            <person name="Harrison M."/>
            <person name="Strong C."/>
            <person name="Farmer C."/>
            <person name="Delahaunty K."/>
            <person name="Markovic C."/>
            <person name="Hall O."/>
            <person name="Minx P."/>
            <person name="Tomlinson C."/>
            <person name="Mitreva M."/>
            <person name="Hou S."/>
            <person name="Chen J."/>
            <person name="Wollam A."/>
            <person name="Pepin K.H."/>
            <person name="Johnson M."/>
            <person name="Bhonagiri V."/>
            <person name="Zhang X."/>
            <person name="Suruliraj S."/>
            <person name="Warren W."/>
            <person name="Chinwalla A."/>
            <person name="Mardis E.R."/>
            <person name="Wilson R.K."/>
        </authorList>
    </citation>
    <scope>NUCLEOTIDE SEQUENCE [LARGE SCALE GENOMIC DNA]</scope>
    <source>
        <strain evidence="1 2">YIT 12067</strain>
    </source>
</reference>
<accession>E8LFV2</accession>
<gene>
    <name evidence="1" type="ORF">HMPREF9443_01744</name>
</gene>
<name>E8LFV2_9FIRM</name>
<evidence type="ECO:0000313" key="1">
    <source>
        <dbReference type="EMBL" id="EFY04367.1"/>
    </source>
</evidence>
<organism evidence="1 2">
    <name type="scientific">Phascolarctobacterium succinatutens YIT 12067</name>
    <dbReference type="NCBI Taxonomy" id="626939"/>
    <lineage>
        <taxon>Bacteria</taxon>
        <taxon>Bacillati</taxon>
        <taxon>Bacillota</taxon>
        <taxon>Negativicutes</taxon>
        <taxon>Acidaminococcales</taxon>
        <taxon>Acidaminococcaceae</taxon>
        <taxon>Phascolarctobacterium</taxon>
    </lineage>
</organism>
<comment type="caution">
    <text evidence="1">The sequence shown here is derived from an EMBL/GenBank/DDBJ whole genome shotgun (WGS) entry which is preliminary data.</text>
</comment>
<dbReference type="EMBL" id="AEVN01000086">
    <property type="protein sequence ID" value="EFY04367.1"/>
    <property type="molecule type" value="Genomic_DNA"/>
</dbReference>
<dbReference type="HOGENOM" id="CLU_3219901_0_0_9"/>
<evidence type="ECO:0000313" key="2">
    <source>
        <dbReference type="Proteomes" id="UP000004923"/>
    </source>
</evidence>